<sequence>MIKLRGYKPRRTKKNSEGRMMKISGVGANPCVRPDRNGQGQATAPTYPLYRSETTFDGT</sequence>
<evidence type="ECO:0000313" key="2">
    <source>
        <dbReference type="EMBL" id="TFU89671.1"/>
    </source>
</evidence>
<proteinExistence type="predicted"/>
<dbReference type="EMBL" id="SPPK01000002">
    <property type="protein sequence ID" value="TFU89671.1"/>
    <property type="molecule type" value="Genomic_DNA"/>
</dbReference>
<name>A0A4Y9IMX5_9BACT</name>
<gene>
    <name evidence="2" type="ORF">E4T88_06550</name>
</gene>
<protein>
    <submittedName>
        <fullName evidence="2">Uncharacterized protein</fullName>
    </submittedName>
</protein>
<feature type="region of interest" description="Disordered" evidence="1">
    <location>
        <begin position="1"/>
        <end position="59"/>
    </location>
</feature>
<organism evidence="2 3">
    <name type="scientific">Dysgonomonas mossii</name>
    <dbReference type="NCBI Taxonomy" id="163665"/>
    <lineage>
        <taxon>Bacteria</taxon>
        <taxon>Pseudomonadati</taxon>
        <taxon>Bacteroidota</taxon>
        <taxon>Bacteroidia</taxon>
        <taxon>Bacteroidales</taxon>
        <taxon>Dysgonomonadaceae</taxon>
        <taxon>Dysgonomonas</taxon>
    </lineage>
</organism>
<evidence type="ECO:0000256" key="1">
    <source>
        <dbReference type="SAM" id="MobiDB-lite"/>
    </source>
</evidence>
<accession>A0A4Y9IMX5</accession>
<feature type="compositionally biased region" description="Basic residues" evidence="1">
    <location>
        <begin position="1"/>
        <end position="13"/>
    </location>
</feature>
<dbReference type="RefSeq" id="WP_135104672.1">
    <property type="nucleotide sequence ID" value="NZ_JADGKW010000002.1"/>
</dbReference>
<dbReference type="AlphaFoldDB" id="A0A4Y9IMX5"/>
<comment type="caution">
    <text evidence="2">The sequence shown here is derived from an EMBL/GenBank/DDBJ whole genome shotgun (WGS) entry which is preliminary data.</text>
</comment>
<dbReference type="Proteomes" id="UP000298285">
    <property type="component" value="Unassembled WGS sequence"/>
</dbReference>
<reference evidence="2 3" key="1">
    <citation type="submission" date="2019-03" db="EMBL/GenBank/DDBJ databases">
        <title>Diversity of the mouse oral microbiome.</title>
        <authorList>
            <person name="Joseph S."/>
            <person name="Aduse-Opoku J."/>
            <person name="Curtis M."/>
            <person name="Wade W."/>
            <person name="Hashim A."/>
        </authorList>
    </citation>
    <scope>NUCLEOTIDE SEQUENCE [LARGE SCALE GENOMIC DNA]</scope>
    <source>
        <strain evidence="2 3">P11</strain>
    </source>
</reference>
<evidence type="ECO:0000313" key="3">
    <source>
        <dbReference type="Proteomes" id="UP000298285"/>
    </source>
</evidence>